<dbReference type="AlphaFoldDB" id="A0A6V7RTZ2"/>
<feature type="transmembrane region" description="Helical" evidence="2">
    <location>
        <begin position="586"/>
        <end position="606"/>
    </location>
</feature>
<feature type="compositionally biased region" description="Low complexity" evidence="1">
    <location>
        <begin position="287"/>
        <end position="302"/>
    </location>
</feature>
<gene>
    <name evidence="3" type="ORF">PVBDA_0300050</name>
</gene>
<dbReference type="InterPro" id="IPR006477">
    <property type="entry name" value="Yir_bir_cir"/>
</dbReference>
<evidence type="ECO:0000256" key="1">
    <source>
        <dbReference type="SAM" id="MobiDB-lite"/>
    </source>
</evidence>
<feature type="compositionally biased region" description="Low complexity" evidence="1">
    <location>
        <begin position="465"/>
        <end position="479"/>
    </location>
</feature>
<protein>
    <submittedName>
        <fullName evidence="3">PIR protein CIR protein</fullName>
    </submittedName>
</protein>
<feature type="compositionally biased region" description="Polar residues" evidence="1">
    <location>
        <begin position="432"/>
        <end position="464"/>
    </location>
</feature>
<keyword evidence="2" id="KW-0812">Transmembrane</keyword>
<reference evidence="3 4" key="1">
    <citation type="submission" date="2020-08" db="EMBL/GenBank/DDBJ databases">
        <authorList>
            <person name="Ramaprasad A."/>
        </authorList>
    </citation>
    <scope>NUCLEOTIDE SEQUENCE [LARGE SCALE GENOMIC DNA]</scope>
</reference>
<feature type="compositionally biased region" description="Polar residues" evidence="1">
    <location>
        <begin position="480"/>
        <end position="490"/>
    </location>
</feature>
<feature type="region of interest" description="Disordered" evidence="1">
    <location>
        <begin position="396"/>
        <end position="490"/>
    </location>
</feature>
<feature type="compositionally biased region" description="Basic and acidic residues" evidence="1">
    <location>
        <begin position="396"/>
        <end position="407"/>
    </location>
</feature>
<organism evidence="3 4">
    <name type="scientific">Plasmodium vinckei brucechwatti</name>
    <dbReference type="NCBI Taxonomy" id="119398"/>
    <lineage>
        <taxon>Eukaryota</taxon>
        <taxon>Sar</taxon>
        <taxon>Alveolata</taxon>
        <taxon>Apicomplexa</taxon>
        <taxon>Aconoidasida</taxon>
        <taxon>Haemosporida</taxon>
        <taxon>Plasmodiidae</taxon>
        <taxon>Plasmodium</taxon>
        <taxon>Plasmodium (Vinckeia)</taxon>
    </lineage>
</organism>
<evidence type="ECO:0000313" key="4">
    <source>
        <dbReference type="Proteomes" id="UP000515550"/>
    </source>
</evidence>
<feature type="transmembrane region" description="Helical" evidence="2">
    <location>
        <begin position="506"/>
        <end position="526"/>
    </location>
</feature>
<dbReference type="Proteomes" id="UP000515550">
    <property type="component" value="Chromosome PVBDA_03"/>
</dbReference>
<evidence type="ECO:0000313" key="3">
    <source>
        <dbReference type="EMBL" id="CAD2085030.1"/>
    </source>
</evidence>
<feature type="compositionally biased region" description="Basic and acidic residues" evidence="1">
    <location>
        <begin position="248"/>
        <end position="271"/>
    </location>
</feature>
<evidence type="ECO:0000256" key="2">
    <source>
        <dbReference type="SAM" id="Phobius"/>
    </source>
</evidence>
<name>A0A6V7RTZ2_PLAVN</name>
<sequence length="615" mass="70275">MEPKDLCKLFLDADKIINDEHYNNMTLEQIINDPKFKEYCPNSNCETNLKINGFGEYLFNQLGTQIENEYYEYFMMWLSDKLFEIAKDDNNPQINDITLNEAYDKYLKKNIKNGSYWVLLDIKKGLKEVNLKYMEQFYKLLNNICKAIVYYKPNDDDTAKFISNSTECYNQYLSLYTSVSNCDSYLHLLDNLKKTYEDFKNSVHEEIKNNYPYLEGRLKTLKIENTDSYFVNNFKEFDFSDENCKPKTKKTGELSHRNGSEDSKNKSKDSENSEGNTGDTPGNKGISNSENGSSDDGSGESETQSTSWLFFGIGSYISTIASKGKEQLNNAVTSLETIKKKVTETTNTIQNLYSRSVSNIQAAYEISRNLLYGAIGNISSYYKQLGNIFIQKYDHSGSDETKDKLPKSNDPSQSPKYSPQTQKESSQTSSKIPHTSLPSSSNGQIKTPQSSQDPSGNKIFDQTDQGGPQKPVSVPVPKQENSGTNVKGNETTGIGDIYALKKYKQIGISIIFILIPITLAIMYKYLSFGRRKELKGKKNMKKVINSIGGKRPIQIIIKSYDRKKDLKPIINSVGRKKYPLLNIYKLMQADPIPFINLFFLLIFFVYKRKYDFLEL</sequence>
<feature type="compositionally biased region" description="Low complexity" evidence="1">
    <location>
        <begin position="418"/>
        <end position="431"/>
    </location>
</feature>
<dbReference type="EMBL" id="LR865381">
    <property type="protein sequence ID" value="CAD2085030.1"/>
    <property type="molecule type" value="Genomic_DNA"/>
</dbReference>
<keyword evidence="2" id="KW-0472">Membrane</keyword>
<feature type="region of interest" description="Disordered" evidence="1">
    <location>
        <begin position="248"/>
        <end position="303"/>
    </location>
</feature>
<keyword evidence="2" id="KW-1133">Transmembrane helix</keyword>
<proteinExistence type="predicted"/>
<dbReference type="VEuPathDB" id="PlasmoDB:PVBDA_0300050"/>
<accession>A0A6V7RTZ2</accession>
<dbReference type="Pfam" id="PF06022">
    <property type="entry name" value="Cir_Bir_Yir"/>
    <property type="match status" value="1"/>
</dbReference>